<comment type="caution">
    <text evidence="1">The sequence shown here is derived from an EMBL/GenBank/DDBJ whole genome shotgun (WGS) entry which is preliminary data.</text>
</comment>
<protein>
    <submittedName>
        <fullName evidence="1">Rox3-domain-containing protein</fullName>
    </submittedName>
</protein>
<evidence type="ECO:0000313" key="2">
    <source>
        <dbReference type="Proteomes" id="UP000799755"/>
    </source>
</evidence>
<name>A0ACB6R034_9PLEO</name>
<organism evidence="1 2">
    <name type="scientific">Lindgomyces ingoldianus</name>
    <dbReference type="NCBI Taxonomy" id="673940"/>
    <lineage>
        <taxon>Eukaryota</taxon>
        <taxon>Fungi</taxon>
        <taxon>Dikarya</taxon>
        <taxon>Ascomycota</taxon>
        <taxon>Pezizomycotina</taxon>
        <taxon>Dothideomycetes</taxon>
        <taxon>Pleosporomycetidae</taxon>
        <taxon>Pleosporales</taxon>
        <taxon>Lindgomycetaceae</taxon>
        <taxon>Lindgomyces</taxon>
    </lineage>
</organism>
<dbReference type="Proteomes" id="UP000799755">
    <property type="component" value="Unassembled WGS sequence"/>
</dbReference>
<proteinExistence type="predicted"/>
<keyword evidence="2" id="KW-1185">Reference proteome</keyword>
<gene>
    <name evidence="1" type="ORF">BDR25DRAFT_302912</name>
</gene>
<sequence length="321" mass="33877">MTPPSSVSMSQQVSQPGASALNPLPFPTPSSTTGVVSANVDSDGDAMMVDDANDDATRPGGNRRSNHNRQGKGKAVVFGEKGIFGSLLFKVGENEHSLSRPHGSQNLFELYGLNDIASTVARTDPRTGEKINKLRKSYEGHIKALQIAGRPKAVKMEGALIGPLLYTDSDFDAARVAGREIKNALNDDESGLSKDFETLLNGALAGMAPGPLPNPDNARYKAYLGTDEAKPKPVFEGQLSRGLPPNPGTPFSSAPSPAPRSVRPERSGAKRSYQDTSFVGYSEGFADDADSTAGEEAGPKKRPKLGFGAAHQIGMVGGVRR</sequence>
<dbReference type="EMBL" id="MU003503">
    <property type="protein sequence ID" value="KAF2472150.1"/>
    <property type="molecule type" value="Genomic_DNA"/>
</dbReference>
<evidence type="ECO:0000313" key="1">
    <source>
        <dbReference type="EMBL" id="KAF2472150.1"/>
    </source>
</evidence>
<reference evidence="1" key="1">
    <citation type="journal article" date="2020" name="Stud. Mycol.">
        <title>101 Dothideomycetes genomes: a test case for predicting lifestyles and emergence of pathogens.</title>
        <authorList>
            <person name="Haridas S."/>
            <person name="Albert R."/>
            <person name="Binder M."/>
            <person name="Bloem J."/>
            <person name="Labutti K."/>
            <person name="Salamov A."/>
            <person name="Andreopoulos B."/>
            <person name="Baker S."/>
            <person name="Barry K."/>
            <person name="Bills G."/>
            <person name="Bluhm B."/>
            <person name="Cannon C."/>
            <person name="Castanera R."/>
            <person name="Culley D."/>
            <person name="Daum C."/>
            <person name="Ezra D."/>
            <person name="Gonzalez J."/>
            <person name="Henrissat B."/>
            <person name="Kuo A."/>
            <person name="Liang C."/>
            <person name="Lipzen A."/>
            <person name="Lutzoni F."/>
            <person name="Magnuson J."/>
            <person name="Mondo S."/>
            <person name="Nolan M."/>
            <person name="Ohm R."/>
            <person name="Pangilinan J."/>
            <person name="Park H.-J."/>
            <person name="Ramirez L."/>
            <person name="Alfaro M."/>
            <person name="Sun H."/>
            <person name="Tritt A."/>
            <person name="Yoshinaga Y."/>
            <person name="Zwiers L.-H."/>
            <person name="Turgeon B."/>
            <person name="Goodwin S."/>
            <person name="Spatafora J."/>
            <person name="Crous P."/>
            <person name="Grigoriev I."/>
        </authorList>
    </citation>
    <scope>NUCLEOTIDE SEQUENCE</scope>
    <source>
        <strain evidence="1">ATCC 200398</strain>
    </source>
</reference>
<accession>A0ACB6R034</accession>